<dbReference type="GO" id="GO:0015627">
    <property type="term" value="C:type II protein secretion system complex"/>
    <property type="evidence" value="ECO:0007669"/>
    <property type="project" value="InterPro"/>
</dbReference>
<dbReference type="InterPro" id="IPR000983">
    <property type="entry name" value="Bac_GSPG_pilin"/>
</dbReference>
<dbReference type="Pfam" id="PF16732">
    <property type="entry name" value="ComP_DUS"/>
    <property type="match status" value="1"/>
</dbReference>
<dbReference type="GO" id="GO:0015628">
    <property type="term" value="P:protein secretion by the type II secretion system"/>
    <property type="evidence" value="ECO:0007669"/>
    <property type="project" value="InterPro"/>
</dbReference>
<dbReference type="PANTHER" id="PTHR30093">
    <property type="entry name" value="GENERAL SECRETION PATHWAY PROTEIN G"/>
    <property type="match status" value="1"/>
</dbReference>
<accession>A0A239DMF0</accession>
<evidence type="ECO:0000313" key="4">
    <source>
        <dbReference type="Proteomes" id="UP000198284"/>
    </source>
</evidence>
<evidence type="ECO:0000256" key="1">
    <source>
        <dbReference type="ARBA" id="ARBA00022481"/>
    </source>
</evidence>
<dbReference type="Gene3D" id="3.30.700.10">
    <property type="entry name" value="Glycoprotein, Type 4 Pilin"/>
    <property type="match status" value="1"/>
</dbReference>
<keyword evidence="2" id="KW-0812">Transmembrane</keyword>
<proteinExistence type="predicted"/>
<dbReference type="PROSITE" id="PS00409">
    <property type="entry name" value="PROKAR_NTER_METHYL"/>
    <property type="match status" value="1"/>
</dbReference>
<sequence length="141" mass="14960">MPSLPFQSQKRRAAGFTLVELMVAIVILGIIIGIAVQSYSGNVARGRRASAQAFLMEVAQRQQQYLLDSRAYAPDLATLNTTTPSDVAAYYTINCCNTGTSSANPVPVFSITATPKTGTSQASEVTLSLDNTGARLPSSAW</sequence>
<keyword evidence="4" id="KW-1185">Reference proteome</keyword>
<dbReference type="EMBL" id="FZOT01000002">
    <property type="protein sequence ID" value="SNS33028.1"/>
    <property type="molecule type" value="Genomic_DNA"/>
</dbReference>
<keyword evidence="2" id="KW-0472">Membrane</keyword>
<dbReference type="SUPFAM" id="SSF54523">
    <property type="entry name" value="Pili subunits"/>
    <property type="match status" value="1"/>
</dbReference>
<gene>
    <name evidence="3" type="ORF">SAMN06265795_102243</name>
</gene>
<dbReference type="InterPro" id="IPR031982">
    <property type="entry name" value="PilE-like"/>
</dbReference>
<dbReference type="InterPro" id="IPR012902">
    <property type="entry name" value="N_methyl_site"/>
</dbReference>
<organism evidence="3 4">
    <name type="scientific">Noviherbaspirillum humi</name>
    <dbReference type="NCBI Taxonomy" id="1688639"/>
    <lineage>
        <taxon>Bacteria</taxon>
        <taxon>Pseudomonadati</taxon>
        <taxon>Pseudomonadota</taxon>
        <taxon>Betaproteobacteria</taxon>
        <taxon>Burkholderiales</taxon>
        <taxon>Oxalobacteraceae</taxon>
        <taxon>Noviherbaspirillum</taxon>
    </lineage>
</organism>
<protein>
    <submittedName>
        <fullName evidence="3">Type IV pilus assembly protein PilE</fullName>
    </submittedName>
</protein>
<dbReference type="NCBIfam" id="TIGR02532">
    <property type="entry name" value="IV_pilin_GFxxxE"/>
    <property type="match status" value="1"/>
</dbReference>
<keyword evidence="1" id="KW-0488">Methylation</keyword>
<evidence type="ECO:0000256" key="2">
    <source>
        <dbReference type="SAM" id="Phobius"/>
    </source>
</evidence>
<dbReference type="RefSeq" id="WP_089398109.1">
    <property type="nucleotide sequence ID" value="NZ_FZOT01000002.1"/>
</dbReference>
<dbReference type="OrthoDB" id="8592370at2"/>
<feature type="transmembrane region" description="Helical" evidence="2">
    <location>
        <begin position="12"/>
        <end position="36"/>
    </location>
</feature>
<dbReference type="AlphaFoldDB" id="A0A239DMF0"/>
<dbReference type="InterPro" id="IPR045584">
    <property type="entry name" value="Pilin-like"/>
</dbReference>
<dbReference type="GO" id="GO:0043683">
    <property type="term" value="P:type IV pilus assembly"/>
    <property type="evidence" value="ECO:0007669"/>
    <property type="project" value="InterPro"/>
</dbReference>
<evidence type="ECO:0000313" key="3">
    <source>
        <dbReference type="EMBL" id="SNS33028.1"/>
    </source>
</evidence>
<reference evidence="3 4" key="1">
    <citation type="submission" date="2017-06" db="EMBL/GenBank/DDBJ databases">
        <authorList>
            <person name="Kim H.J."/>
            <person name="Triplett B.A."/>
        </authorList>
    </citation>
    <scope>NUCLEOTIDE SEQUENCE [LARGE SCALE GENOMIC DNA]</scope>
    <source>
        <strain evidence="3 4">U15</strain>
    </source>
</reference>
<name>A0A239DMF0_9BURK</name>
<dbReference type="PANTHER" id="PTHR30093:SF47">
    <property type="entry name" value="TYPE IV PILUS NON-CORE MINOR PILIN PILE"/>
    <property type="match status" value="1"/>
</dbReference>
<keyword evidence="2" id="KW-1133">Transmembrane helix</keyword>
<dbReference type="PRINTS" id="PR00813">
    <property type="entry name" value="BCTERIALGSPG"/>
</dbReference>
<dbReference type="Proteomes" id="UP000198284">
    <property type="component" value="Unassembled WGS sequence"/>
</dbReference>
<dbReference type="Pfam" id="PF07963">
    <property type="entry name" value="N_methyl"/>
    <property type="match status" value="1"/>
</dbReference>